<keyword evidence="1 2" id="KW-0378">Hydrolase</keyword>
<dbReference type="GO" id="GO:0016787">
    <property type="term" value="F:hydrolase activity"/>
    <property type="evidence" value="ECO:0007669"/>
    <property type="project" value="UniProtKB-KW"/>
</dbReference>
<dbReference type="NCBIfam" id="TIGR01509">
    <property type="entry name" value="HAD-SF-IA-v3"/>
    <property type="match status" value="1"/>
</dbReference>
<name>J9CXF2_9ZZZZ</name>
<dbReference type="AlphaFoldDB" id="J9CXF2"/>
<dbReference type="InterPro" id="IPR036412">
    <property type="entry name" value="HAD-like_sf"/>
</dbReference>
<dbReference type="Pfam" id="PF00702">
    <property type="entry name" value="Hydrolase"/>
    <property type="match status" value="1"/>
</dbReference>
<evidence type="ECO:0000256" key="1">
    <source>
        <dbReference type="ARBA" id="ARBA00022801"/>
    </source>
</evidence>
<dbReference type="Gene3D" id="3.40.50.1000">
    <property type="entry name" value="HAD superfamily/HAD-like"/>
    <property type="match status" value="1"/>
</dbReference>
<sequence length="253" mass="28327">MSTTPKFSSLSCLIFDYGGTLDTNARHWAHVLWEGYRAVAVSHTFSTPLTVVTEAQFREAYVFGERALAKAPIVSPDDDFRRVLLKKVEQEMKFLLDQNYWQATEAERTAAITAIAEYGYQYAKRTVDESRQVLLRLKQRYPLVLVSNFYGNIQAILKDFDLELFEAVIESAVVGVRKPDPAIYRLGVEAAGVPADQCLVVGDAYDKDMVPAKTVGCSTIWLKGEGWKPETNDGAAADQIITRLDQLLEILPL</sequence>
<dbReference type="PANTHER" id="PTHR43316:SF3">
    <property type="entry name" value="HALOACID DEHALOGENASE, TYPE II (AFU_ORTHOLOGUE AFUA_2G07750)-RELATED"/>
    <property type="match status" value="1"/>
</dbReference>
<evidence type="ECO:0000313" key="2">
    <source>
        <dbReference type="EMBL" id="EJX04946.1"/>
    </source>
</evidence>
<dbReference type="PRINTS" id="PR00413">
    <property type="entry name" value="HADHALOGNASE"/>
</dbReference>
<dbReference type="PANTHER" id="PTHR43316">
    <property type="entry name" value="HYDROLASE, HALOACID DELAHOGENASE-RELATED"/>
    <property type="match status" value="1"/>
</dbReference>
<comment type="caution">
    <text evidence="2">The sequence shown here is derived from an EMBL/GenBank/DDBJ whole genome shotgun (WGS) entry which is preliminary data.</text>
</comment>
<reference evidence="2" key="1">
    <citation type="journal article" date="2012" name="PLoS ONE">
        <title>Gene sets for utilization of primary and secondary nutrition supplies in the distal gut of endangered iberian lynx.</title>
        <authorList>
            <person name="Alcaide M."/>
            <person name="Messina E."/>
            <person name="Richter M."/>
            <person name="Bargiela R."/>
            <person name="Peplies J."/>
            <person name="Huws S.A."/>
            <person name="Newbold C.J."/>
            <person name="Golyshin P.N."/>
            <person name="Simon M.A."/>
            <person name="Lopez G."/>
            <person name="Yakimov M.M."/>
            <person name="Ferrer M."/>
        </authorList>
    </citation>
    <scope>NUCLEOTIDE SEQUENCE</scope>
</reference>
<dbReference type="SUPFAM" id="SSF56784">
    <property type="entry name" value="HAD-like"/>
    <property type="match status" value="1"/>
</dbReference>
<accession>J9CXF2</accession>
<proteinExistence type="predicted"/>
<dbReference type="EMBL" id="AMCI01001636">
    <property type="protein sequence ID" value="EJX04946.1"/>
    <property type="molecule type" value="Genomic_DNA"/>
</dbReference>
<dbReference type="InterPro" id="IPR023214">
    <property type="entry name" value="HAD_sf"/>
</dbReference>
<dbReference type="InterPro" id="IPR051540">
    <property type="entry name" value="S-2-haloacid_dehalogenase"/>
</dbReference>
<organism evidence="2">
    <name type="scientific">gut metagenome</name>
    <dbReference type="NCBI Taxonomy" id="749906"/>
    <lineage>
        <taxon>unclassified sequences</taxon>
        <taxon>metagenomes</taxon>
        <taxon>organismal metagenomes</taxon>
    </lineage>
</organism>
<dbReference type="SFLD" id="SFLDS00003">
    <property type="entry name" value="Haloacid_Dehalogenase"/>
    <property type="match status" value="1"/>
</dbReference>
<gene>
    <name evidence="2" type="ORF">EVA_06953</name>
</gene>
<dbReference type="SFLD" id="SFLDG01129">
    <property type="entry name" value="C1.5:_HAD__Beta-PGM__Phosphata"/>
    <property type="match status" value="1"/>
</dbReference>
<protein>
    <submittedName>
        <fullName evidence="2">HAD-superfamily hydrolase, family protein IA</fullName>
    </submittedName>
</protein>
<dbReference type="InterPro" id="IPR006439">
    <property type="entry name" value="HAD-SF_hydro_IA"/>
</dbReference>
<dbReference type="NCBIfam" id="TIGR01549">
    <property type="entry name" value="HAD-SF-IA-v1"/>
    <property type="match status" value="1"/>
</dbReference>